<evidence type="ECO:0000313" key="1">
    <source>
        <dbReference type="EMBL" id="KKN78799.1"/>
    </source>
</evidence>
<evidence type="ECO:0008006" key="2">
    <source>
        <dbReference type="Google" id="ProtNLM"/>
    </source>
</evidence>
<gene>
    <name evidence="1" type="ORF">LCGC14_0345710</name>
</gene>
<protein>
    <recommendedName>
        <fullName evidence="2">PLAT domain-containing protein</fullName>
    </recommendedName>
</protein>
<dbReference type="Pfam" id="PF21190">
    <property type="entry name" value="Bbp16"/>
    <property type="match status" value="1"/>
</dbReference>
<reference evidence="1" key="1">
    <citation type="journal article" date="2015" name="Nature">
        <title>Complex archaea that bridge the gap between prokaryotes and eukaryotes.</title>
        <authorList>
            <person name="Spang A."/>
            <person name="Saw J.H."/>
            <person name="Jorgensen S.L."/>
            <person name="Zaremba-Niedzwiedzka K."/>
            <person name="Martijn J."/>
            <person name="Lind A.E."/>
            <person name="van Eijk R."/>
            <person name="Schleper C."/>
            <person name="Guy L."/>
            <person name="Ettema T.J."/>
        </authorList>
    </citation>
    <scope>NUCLEOTIDE SEQUENCE</scope>
</reference>
<sequence length="150" mass="15732">MALYDIMYEFMDDLTITTTNGTTIGGTAKTIDWQAADLEMGAGEPLWLNVRVGTTAITGTTIDIRLLADTAAGGQDSSSLIVLSSGARTIGASIAVGEWLLRVPLPVNVDDRRFLAVAVVATGTVTGALNAWLDHGPQSSYDTQVSTSNI</sequence>
<dbReference type="EMBL" id="LAZR01000256">
    <property type="protein sequence ID" value="KKN78799.1"/>
    <property type="molecule type" value="Genomic_DNA"/>
</dbReference>
<dbReference type="InterPro" id="IPR048922">
    <property type="entry name" value="Bbp16"/>
</dbReference>
<organism evidence="1">
    <name type="scientific">marine sediment metagenome</name>
    <dbReference type="NCBI Taxonomy" id="412755"/>
    <lineage>
        <taxon>unclassified sequences</taxon>
        <taxon>metagenomes</taxon>
        <taxon>ecological metagenomes</taxon>
    </lineage>
</organism>
<dbReference type="Gene3D" id="2.60.120.1110">
    <property type="match status" value="1"/>
</dbReference>
<comment type="caution">
    <text evidence="1">The sequence shown here is derived from an EMBL/GenBank/DDBJ whole genome shotgun (WGS) entry which is preliminary data.</text>
</comment>
<dbReference type="AlphaFoldDB" id="A0A0F9THU4"/>
<accession>A0A0F9THU4</accession>
<name>A0A0F9THU4_9ZZZZ</name>
<proteinExistence type="predicted"/>